<dbReference type="EMBL" id="UOEJ01000187">
    <property type="protein sequence ID" value="VAW04245.1"/>
    <property type="molecule type" value="Genomic_DNA"/>
</dbReference>
<accession>A0A3B0SDY6</accession>
<dbReference type="SUPFAM" id="SSF46565">
    <property type="entry name" value="Chaperone J-domain"/>
    <property type="match status" value="1"/>
</dbReference>
<dbReference type="Gene3D" id="1.10.287.110">
    <property type="entry name" value="DnaJ domain"/>
    <property type="match status" value="1"/>
</dbReference>
<evidence type="ECO:0000313" key="3">
    <source>
        <dbReference type="EMBL" id="VAW04245.1"/>
    </source>
</evidence>
<protein>
    <recommendedName>
        <fullName evidence="2">J domain-containing protein</fullName>
    </recommendedName>
</protein>
<dbReference type="PROSITE" id="PS50076">
    <property type="entry name" value="DNAJ_2"/>
    <property type="match status" value="1"/>
</dbReference>
<dbReference type="CDD" id="cd06257">
    <property type="entry name" value="DnaJ"/>
    <property type="match status" value="1"/>
</dbReference>
<dbReference type="PANTHER" id="PTHR44145">
    <property type="entry name" value="DNAJ HOMOLOG SUBFAMILY A MEMBER 3, MITOCHONDRIAL"/>
    <property type="match status" value="1"/>
</dbReference>
<dbReference type="PRINTS" id="PR00625">
    <property type="entry name" value="JDOMAIN"/>
</dbReference>
<dbReference type="InterPro" id="IPR051938">
    <property type="entry name" value="Apopto_cytoskel_mod"/>
</dbReference>
<reference evidence="3" key="1">
    <citation type="submission" date="2018-06" db="EMBL/GenBank/DDBJ databases">
        <authorList>
            <person name="Zhirakovskaya E."/>
        </authorList>
    </citation>
    <scope>NUCLEOTIDE SEQUENCE</scope>
</reference>
<organism evidence="3">
    <name type="scientific">hydrothermal vent metagenome</name>
    <dbReference type="NCBI Taxonomy" id="652676"/>
    <lineage>
        <taxon>unclassified sequences</taxon>
        <taxon>metagenomes</taxon>
        <taxon>ecological metagenomes</taxon>
    </lineage>
</organism>
<gene>
    <name evidence="3" type="ORF">MNBD_ALPHA01-1456</name>
</gene>
<dbReference type="PANTHER" id="PTHR44145:SF3">
    <property type="entry name" value="DNAJ HOMOLOG SUBFAMILY A MEMBER 3, MITOCHONDRIAL"/>
    <property type="match status" value="1"/>
</dbReference>
<name>A0A3B0SDY6_9ZZZZ</name>
<feature type="domain" description="J" evidence="2">
    <location>
        <begin position="111"/>
        <end position="166"/>
    </location>
</feature>
<evidence type="ECO:0000256" key="1">
    <source>
        <dbReference type="ARBA" id="ARBA00023186"/>
    </source>
</evidence>
<dbReference type="InterPro" id="IPR001623">
    <property type="entry name" value="DnaJ_domain"/>
</dbReference>
<dbReference type="AlphaFoldDB" id="A0A3B0SDY6"/>
<dbReference type="SMART" id="SM00271">
    <property type="entry name" value="DnaJ"/>
    <property type="match status" value="1"/>
</dbReference>
<proteinExistence type="predicted"/>
<dbReference type="InterPro" id="IPR036869">
    <property type="entry name" value="J_dom_sf"/>
</dbReference>
<keyword evidence="1" id="KW-0143">Chaperone</keyword>
<dbReference type="Pfam" id="PF00226">
    <property type="entry name" value="DnaJ"/>
    <property type="match status" value="1"/>
</dbReference>
<sequence length="166" mass="19049">MRKSKASSFPRWNGYETERDPIQVRICDHDGCDNKGEFPAPKSPDSKDKWQFCEAHIAEFNRNWNYFEGLSKDEAFKRAQEEMRTARGYASSGAYDMGGKTTYGKDRRRSDALIILDLDDDASAAEIKTAYRRMAKLYHPDTNLNDSDAAIKFQQIITAYEVLTVK</sequence>
<evidence type="ECO:0000259" key="2">
    <source>
        <dbReference type="PROSITE" id="PS50076"/>
    </source>
</evidence>